<gene>
    <name evidence="2" type="ORF">BLA29_014273</name>
</gene>
<dbReference type="InterPro" id="IPR036291">
    <property type="entry name" value="NAD(P)-bd_dom_sf"/>
</dbReference>
<evidence type="ECO:0000256" key="1">
    <source>
        <dbReference type="ARBA" id="ARBA00023002"/>
    </source>
</evidence>
<keyword evidence="3" id="KW-1185">Reference proteome</keyword>
<organism evidence="2 3">
    <name type="scientific">Euroglyphus maynei</name>
    <name type="common">Mayne's house dust mite</name>
    <dbReference type="NCBI Taxonomy" id="6958"/>
    <lineage>
        <taxon>Eukaryota</taxon>
        <taxon>Metazoa</taxon>
        <taxon>Ecdysozoa</taxon>
        <taxon>Arthropoda</taxon>
        <taxon>Chelicerata</taxon>
        <taxon>Arachnida</taxon>
        <taxon>Acari</taxon>
        <taxon>Acariformes</taxon>
        <taxon>Sarcoptiformes</taxon>
        <taxon>Astigmata</taxon>
        <taxon>Psoroptidia</taxon>
        <taxon>Analgoidea</taxon>
        <taxon>Pyroglyphidae</taxon>
        <taxon>Pyroglyphinae</taxon>
        <taxon>Euroglyphus</taxon>
    </lineage>
</organism>
<dbReference type="InterPro" id="IPR002347">
    <property type="entry name" value="SDR_fam"/>
</dbReference>
<dbReference type="GO" id="GO:0016491">
    <property type="term" value="F:oxidoreductase activity"/>
    <property type="evidence" value="ECO:0007669"/>
    <property type="project" value="UniProtKB-KW"/>
</dbReference>
<evidence type="ECO:0000313" key="2">
    <source>
        <dbReference type="EMBL" id="OTF79061.1"/>
    </source>
</evidence>
<dbReference type="PANTHER" id="PTHR43157">
    <property type="entry name" value="PHOSPHATIDYLINOSITOL-GLYCAN BIOSYNTHESIS CLASS F PROTEIN-RELATED"/>
    <property type="match status" value="1"/>
</dbReference>
<keyword evidence="1" id="KW-0560">Oxidoreductase</keyword>
<sequence length="125" mass="14443">MEIFRNYELFGWKKLNYNDEFRSIRLENKICVITGGTRGIGIETVRYLLKKNISKIITGSSQLNIDSNDDDEIENFKHKLLSKSGLKPYEDRLIILPLDLGSMDSVEKFADTICKMESKIDYLVS</sequence>
<dbReference type="Pfam" id="PF00106">
    <property type="entry name" value="adh_short"/>
    <property type="match status" value="1"/>
</dbReference>
<accession>A0A1Y3BDR7</accession>
<dbReference type="AlphaFoldDB" id="A0A1Y3BDR7"/>
<proteinExistence type="predicted"/>
<reference evidence="2 3" key="1">
    <citation type="submission" date="2017-03" db="EMBL/GenBank/DDBJ databases">
        <title>Genome Survey of Euroglyphus maynei.</title>
        <authorList>
            <person name="Arlian L.G."/>
            <person name="Morgan M.S."/>
            <person name="Rider S.D."/>
        </authorList>
    </citation>
    <scope>NUCLEOTIDE SEQUENCE [LARGE SCALE GENOMIC DNA]</scope>
    <source>
        <strain evidence="2">Arlian Lab</strain>
        <tissue evidence="2">Whole body</tissue>
    </source>
</reference>
<dbReference type="Gene3D" id="3.40.50.720">
    <property type="entry name" value="NAD(P)-binding Rossmann-like Domain"/>
    <property type="match status" value="1"/>
</dbReference>
<dbReference type="SUPFAM" id="SSF51735">
    <property type="entry name" value="NAD(P)-binding Rossmann-fold domains"/>
    <property type="match status" value="1"/>
</dbReference>
<protein>
    <submittedName>
        <fullName evidence="2">Uncharacterized protein</fullName>
    </submittedName>
</protein>
<dbReference type="EMBL" id="MUJZ01025044">
    <property type="protein sequence ID" value="OTF79061.1"/>
    <property type="molecule type" value="Genomic_DNA"/>
</dbReference>
<dbReference type="Proteomes" id="UP000194236">
    <property type="component" value="Unassembled WGS sequence"/>
</dbReference>
<name>A0A1Y3BDR7_EURMA</name>
<comment type="caution">
    <text evidence="2">The sequence shown here is derived from an EMBL/GenBank/DDBJ whole genome shotgun (WGS) entry which is preliminary data.</text>
</comment>
<evidence type="ECO:0000313" key="3">
    <source>
        <dbReference type="Proteomes" id="UP000194236"/>
    </source>
</evidence>
<dbReference type="PANTHER" id="PTHR43157:SF31">
    <property type="entry name" value="PHOSPHATIDYLINOSITOL-GLYCAN BIOSYNTHESIS CLASS F PROTEIN"/>
    <property type="match status" value="1"/>
</dbReference>